<evidence type="ECO:0000256" key="2">
    <source>
        <dbReference type="SAM" id="Phobius"/>
    </source>
</evidence>
<evidence type="ECO:0000256" key="1">
    <source>
        <dbReference type="SAM" id="MobiDB-lite"/>
    </source>
</evidence>
<dbReference type="EMBL" id="ML220141">
    <property type="protein sequence ID" value="TGZ78498.1"/>
    <property type="molecule type" value="Genomic_DNA"/>
</dbReference>
<feature type="transmembrane region" description="Helical" evidence="2">
    <location>
        <begin position="218"/>
        <end position="241"/>
    </location>
</feature>
<reference evidence="3 4" key="1">
    <citation type="submission" date="2019-04" db="EMBL/GenBank/DDBJ databases">
        <title>Comparative genomics and transcriptomics to analyze fruiting body development in filamentous ascomycetes.</title>
        <authorList>
            <consortium name="DOE Joint Genome Institute"/>
            <person name="Lutkenhaus R."/>
            <person name="Traeger S."/>
            <person name="Breuer J."/>
            <person name="Kuo A."/>
            <person name="Lipzen A."/>
            <person name="Pangilinan J."/>
            <person name="Dilworth D."/>
            <person name="Sandor L."/>
            <person name="Poggeler S."/>
            <person name="Barry K."/>
            <person name="Grigoriev I.V."/>
            <person name="Nowrousian M."/>
        </authorList>
    </citation>
    <scope>NUCLEOTIDE SEQUENCE [LARGE SCALE GENOMIC DNA]</scope>
    <source>
        <strain evidence="3 4">CBS 389.68</strain>
    </source>
</reference>
<dbReference type="AlphaFoldDB" id="A0A4S2MS73"/>
<feature type="transmembrane region" description="Helical" evidence="2">
    <location>
        <begin position="297"/>
        <end position="321"/>
    </location>
</feature>
<sequence length="359" mass="40755">MKTKITMEILYPWRTRNYPAIWVVFLILSLLTQTGTAAAAPLDLPKWLEELTPKRGDGIHAELVCYALPYGAIGFASHVLTYYTVIILAFGRLPWWPRKRLQHGKWDMVIAIIGVVIGTMFAVFTIVRCRQRWQFLLISVWKTVMTITLGAISIQTGMIVNRQRKKRLESFLREQREQETPSSPATSTQKSEHTTSHTTSSTPYLDEARKNTKEFLRILFWLFLYLPGVIVGLVGLISLVTQHWSSWPVRKTTFIFIGIAGGLSALLFLFFILIGCIEMYDERSEDEPPKYKEFLKLGLGGGFGSGFAAFLSLVGLLGAFYSDWVLAALAGNITGVPSRDHSWLYYGFFLSKRLPMFSF</sequence>
<feature type="transmembrane region" description="Helical" evidence="2">
    <location>
        <begin position="253"/>
        <end position="277"/>
    </location>
</feature>
<feature type="region of interest" description="Disordered" evidence="1">
    <location>
        <begin position="173"/>
        <end position="203"/>
    </location>
</feature>
<proteinExistence type="predicted"/>
<dbReference type="OrthoDB" id="2396694at2759"/>
<evidence type="ECO:0000313" key="3">
    <source>
        <dbReference type="EMBL" id="TGZ78498.1"/>
    </source>
</evidence>
<accession>A0A4S2MS73</accession>
<protein>
    <submittedName>
        <fullName evidence="3">Uncharacterized protein</fullName>
    </submittedName>
</protein>
<feature type="transmembrane region" description="Helical" evidence="2">
    <location>
        <begin position="108"/>
        <end position="127"/>
    </location>
</feature>
<feature type="transmembrane region" description="Helical" evidence="2">
    <location>
        <begin position="72"/>
        <end position="96"/>
    </location>
</feature>
<keyword evidence="2" id="KW-1133">Transmembrane helix</keyword>
<keyword evidence="2" id="KW-0812">Transmembrane</keyword>
<name>A0A4S2MS73_9PEZI</name>
<keyword evidence="4" id="KW-1185">Reference proteome</keyword>
<feature type="transmembrane region" description="Helical" evidence="2">
    <location>
        <begin position="133"/>
        <end position="160"/>
    </location>
</feature>
<gene>
    <name evidence="3" type="ORF">EX30DRAFT_334424</name>
</gene>
<evidence type="ECO:0000313" key="4">
    <source>
        <dbReference type="Proteomes" id="UP000298138"/>
    </source>
</evidence>
<organism evidence="3 4">
    <name type="scientific">Ascodesmis nigricans</name>
    <dbReference type="NCBI Taxonomy" id="341454"/>
    <lineage>
        <taxon>Eukaryota</taxon>
        <taxon>Fungi</taxon>
        <taxon>Dikarya</taxon>
        <taxon>Ascomycota</taxon>
        <taxon>Pezizomycotina</taxon>
        <taxon>Pezizomycetes</taxon>
        <taxon>Pezizales</taxon>
        <taxon>Ascodesmidaceae</taxon>
        <taxon>Ascodesmis</taxon>
    </lineage>
</organism>
<dbReference type="Proteomes" id="UP000298138">
    <property type="component" value="Unassembled WGS sequence"/>
</dbReference>
<dbReference type="InParanoid" id="A0A4S2MS73"/>
<keyword evidence="2" id="KW-0472">Membrane</keyword>